<proteinExistence type="predicted"/>
<evidence type="ECO:0000259" key="9">
    <source>
        <dbReference type="Pfam" id="PF00127"/>
    </source>
</evidence>
<comment type="function">
    <text evidence="8">Transfers electrons from cytochrome c551 to cytochrome oxidase.</text>
</comment>
<evidence type="ECO:0000256" key="3">
    <source>
        <dbReference type="ARBA" id="ARBA00022723"/>
    </source>
</evidence>
<dbReference type="OrthoDB" id="9814063at2"/>
<evidence type="ECO:0000256" key="4">
    <source>
        <dbReference type="ARBA" id="ARBA00022764"/>
    </source>
</evidence>
<dbReference type="PANTHER" id="PTHR38439">
    <property type="entry name" value="AURACYANIN-B"/>
    <property type="match status" value="1"/>
</dbReference>
<dbReference type="EMBL" id="PDEA01000001">
    <property type="protein sequence ID" value="PEH88773.1"/>
    <property type="molecule type" value="Genomic_DNA"/>
</dbReference>
<keyword evidence="11" id="KW-1185">Reference proteome</keyword>
<dbReference type="PANTHER" id="PTHR38439:SF2">
    <property type="entry name" value="OUTER MEMBRANE PROTEIN H.8"/>
    <property type="match status" value="1"/>
</dbReference>
<dbReference type="NCBIfam" id="TIGR02695">
    <property type="entry name" value="azurin"/>
    <property type="match status" value="1"/>
</dbReference>
<evidence type="ECO:0000313" key="10">
    <source>
        <dbReference type="EMBL" id="PEH88773.1"/>
    </source>
</evidence>
<evidence type="ECO:0000256" key="7">
    <source>
        <dbReference type="ARBA" id="ARBA00023157"/>
    </source>
</evidence>
<dbReference type="InterPro" id="IPR000923">
    <property type="entry name" value="BlueCu_1"/>
</dbReference>
<comment type="subcellular location">
    <subcellularLocation>
        <location evidence="1 8">Periplasm</location>
    </subcellularLocation>
</comment>
<evidence type="ECO:0000256" key="8">
    <source>
        <dbReference type="RuleBase" id="RU363017"/>
    </source>
</evidence>
<dbReference type="AlphaFoldDB" id="A0A2A7UU35"/>
<dbReference type="GO" id="GO:0005507">
    <property type="term" value="F:copper ion binding"/>
    <property type="evidence" value="ECO:0007669"/>
    <property type="project" value="UniProtKB-UniRule"/>
</dbReference>
<dbReference type="PROSITE" id="PS00196">
    <property type="entry name" value="COPPER_BLUE"/>
    <property type="match status" value="1"/>
</dbReference>
<dbReference type="GeneID" id="80800801"/>
<sequence>MKTLLRTLCAIASCTTAFVAAPALAADCSATVESNDAMQFNVKTLSVPAACKTFWVTLKHVGKLPKTAMGHNLVLTVPGDVAAVATDGIAAGVANDYVKPQDARVIAHSKLIGGGESTQVDIPVAKLKAGTDYTYFCSFPGHNSIMKGTLKLGS</sequence>
<evidence type="ECO:0000256" key="6">
    <source>
        <dbReference type="ARBA" id="ARBA00023008"/>
    </source>
</evidence>
<dbReference type="STRING" id="1219032.GCA_001515545_02738"/>
<evidence type="ECO:0000256" key="2">
    <source>
        <dbReference type="ARBA" id="ARBA00022448"/>
    </source>
</evidence>
<keyword evidence="2 8" id="KW-0813">Transport</keyword>
<dbReference type="CDD" id="cd13922">
    <property type="entry name" value="Azurin"/>
    <property type="match status" value="1"/>
</dbReference>
<keyword evidence="4 8" id="KW-0574">Periplasm</keyword>
<protein>
    <recommendedName>
        <fullName evidence="8">Azurin</fullName>
    </recommendedName>
</protein>
<dbReference type="Gene3D" id="2.60.40.420">
    <property type="entry name" value="Cupredoxins - blue copper proteins"/>
    <property type="match status" value="1"/>
</dbReference>
<evidence type="ECO:0000256" key="5">
    <source>
        <dbReference type="ARBA" id="ARBA00022982"/>
    </source>
</evidence>
<name>A0A2A7UU35_COMTR</name>
<keyword evidence="3 8" id="KW-0479">Metal-binding</keyword>
<accession>A0A2A7UU35</accession>
<keyword evidence="7" id="KW-1015">Disulfide bond</keyword>
<comment type="caution">
    <text evidence="10">The sequence shown here is derived from an EMBL/GenBank/DDBJ whole genome shotgun (WGS) entry which is preliminary data.</text>
</comment>
<dbReference type="InterPro" id="IPR028871">
    <property type="entry name" value="BlueCu_1_BS"/>
</dbReference>
<dbReference type="Proteomes" id="UP000220246">
    <property type="component" value="Unassembled WGS sequence"/>
</dbReference>
<dbReference type="RefSeq" id="WP_066538989.1">
    <property type="nucleotide sequence ID" value="NZ_PDEA01000001.1"/>
</dbReference>
<dbReference type="InterPro" id="IPR008972">
    <property type="entry name" value="Cupredoxin"/>
</dbReference>
<evidence type="ECO:0000256" key="1">
    <source>
        <dbReference type="ARBA" id="ARBA00004418"/>
    </source>
</evidence>
<feature type="domain" description="Blue (type 1) copper" evidence="9">
    <location>
        <begin position="27"/>
        <end position="152"/>
    </location>
</feature>
<gene>
    <name evidence="10" type="primary">azu</name>
    <name evidence="10" type="ORF">CRM82_09305</name>
</gene>
<dbReference type="GO" id="GO:0009055">
    <property type="term" value="F:electron transfer activity"/>
    <property type="evidence" value="ECO:0007669"/>
    <property type="project" value="InterPro"/>
</dbReference>
<organism evidence="10 11">
    <name type="scientific">Comamonas terrigena</name>
    <dbReference type="NCBI Taxonomy" id="32013"/>
    <lineage>
        <taxon>Bacteria</taxon>
        <taxon>Pseudomonadati</taxon>
        <taxon>Pseudomonadota</taxon>
        <taxon>Betaproteobacteria</taxon>
        <taxon>Burkholderiales</taxon>
        <taxon>Comamonadaceae</taxon>
        <taxon>Comamonas</taxon>
    </lineage>
</organism>
<dbReference type="InterPro" id="IPR050845">
    <property type="entry name" value="Cu-binding_ET"/>
</dbReference>
<dbReference type="InterPro" id="IPR014068">
    <property type="entry name" value="Azurin"/>
</dbReference>
<dbReference type="SUPFAM" id="SSF49503">
    <property type="entry name" value="Cupredoxins"/>
    <property type="match status" value="1"/>
</dbReference>
<dbReference type="GO" id="GO:0042597">
    <property type="term" value="C:periplasmic space"/>
    <property type="evidence" value="ECO:0007669"/>
    <property type="project" value="UniProtKB-SubCell"/>
</dbReference>
<dbReference type="Pfam" id="PF00127">
    <property type="entry name" value="Copper-bind"/>
    <property type="match status" value="1"/>
</dbReference>
<keyword evidence="6 8" id="KW-0186">Copper</keyword>
<keyword evidence="8" id="KW-0732">Signal</keyword>
<feature type="signal peptide" evidence="8">
    <location>
        <begin position="1"/>
        <end position="25"/>
    </location>
</feature>
<evidence type="ECO:0000313" key="11">
    <source>
        <dbReference type="Proteomes" id="UP000220246"/>
    </source>
</evidence>
<reference evidence="11" key="1">
    <citation type="submission" date="2017-09" db="EMBL/GenBank/DDBJ databases">
        <title>FDA dAtabase for Regulatory Grade micrObial Sequences (FDA-ARGOS): Supporting development and validation of Infectious Disease Dx tests.</title>
        <authorList>
            <person name="Minogue T."/>
            <person name="Wolcott M."/>
            <person name="Wasieloski L."/>
            <person name="Aguilar W."/>
            <person name="Moore D."/>
            <person name="Tallon L."/>
            <person name="Sadzewicz L."/>
            <person name="Ott S."/>
            <person name="Zhao X."/>
            <person name="Nagaraj S."/>
            <person name="Vavikolanu K."/>
            <person name="Aluvathingal J."/>
            <person name="Nadendla S."/>
            <person name="Sichtig H."/>
        </authorList>
    </citation>
    <scope>NUCLEOTIDE SEQUENCE [LARGE SCALE GENOMIC DNA]</scope>
    <source>
        <strain evidence="11">FDAARGOS_394</strain>
    </source>
</reference>
<keyword evidence="5 8" id="KW-0249">Electron transport</keyword>
<feature type="chain" id="PRO_5011811276" description="Azurin" evidence="8">
    <location>
        <begin position="26"/>
        <end position="154"/>
    </location>
</feature>